<organism evidence="2">
    <name type="scientific">uncultured Caudovirales phage</name>
    <dbReference type="NCBI Taxonomy" id="2100421"/>
    <lineage>
        <taxon>Viruses</taxon>
        <taxon>Duplodnaviria</taxon>
        <taxon>Heunggongvirae</taxon>
        <taxon>Uroviricota</taxon>
        <taxon>Caudoviricetes</taxon>
        <taxon>Peduoviridae</taxon>
        <taxon>Maltschvirus</taxon>
        <taxon>Maltschvirus maltsch</taxon>
    </lineage>
</organism>
<evidence type="ECO:0000256" key="1">
    <source>
        <dbReference type="SAM" id="Phobius"/>
    </source>
</evidence>
<keyword evidence="1" id="KW-1133">Transmembrane helix</keyword>
<keyword evidence="1" id="KW-0812">Transmembrane</keyword>
<proteinExistence type="predicted"/>
<gene>
    <name evidence="2" type="ORF">UFOVP692_22</name>
</gene>
<evidence type="ECO:0000313" key="2">
    <source>
        <dbReference type="EMBL" id="CAB4157442.1"/>
    </source>
</evidence>
<keyword evidence="1" id="KW-0472">Membrane</keyword>
<protein>
    <submittedName>
        <fullName evidence="2">Uncharacterized protein</fullName>
    </submittedName>
</protein>
<accession>A0A6J5NFG8</accession>
<name>A0A6J5NFG8_9CAUD</name>
<sequence length="54" mass="5971">MVLRWLVPAATGILLIEFASESSGFLHGAGLIFGLFYTWAAITEAWRQYGPARN</sequence>
<dbReference type="EMBL" id="LR796658">
    <property type="protein sequence ID" value="CAB4157442.1"/>
    <property type="molecule type" value="Genomic_DNA"/>
</dbReference>
<reference evidence="2" key="1">
    <citation type="submission" date="2020-04" db="EMBL/GenBank/DDBJ databases">
        <authorList>
            <person name="Chiriac C."/>
            <person name="Salcher M."/>
            <person name="Ghai R."/>
            <person name="Kavagutti S V."/>
        </authorList>
    </citation>
    <scope>NUCLEOTIDE SEQUENCE</scope>
</reference>
<feature type="transmembrane region" description="Helical" evidence="1">
    <location>
        <begin position="29"/>
        <end position="46"/>
    </location>
</feature>